<evidence type="ECO:0000313" key="1">
    <source>
        <dbReference type="EMBL" id="GEC95364.1"/>
    </source>
</evidence>
<gene>
    <name evidence="1" type="ORF">ZRA01_14370</name>
</gene>
<protein>
    <recommendedName>
        <fullName evidence="3">PEP-CTERM protein-sorting domain-containing protein</fullName>
    </recommendedName>
</protein>
<proteinExistence type="predicted"/>
<name>A0A4Y4CV61_ZOORA</name>
<keyword evidence="2" id="KW-1185">Reference proteome</keyword>
<organism evidence="1 2">
    <name type="scientific">Zoogloea ramigera</name>
    <dbReference type="NCBI Taxonomy" id="350"/>
    <lineage>
        <taxon>Bacteria</taxon>
        <taxon>Pseudomonadati</taxon>
        <taxon>Pseudomonadota</taxon>
        <taxon>Betaproteobacteria</taxon>
        <taxon>Rhodocyclales</taxon>
        <taxon>Zoogloeaceae</taxon>
        <taxon>Zoogloea</taxon>
    </lineage>
</organism>
<evidence type="ECO:0000313" key="2">
    <source>
        <dbReference type="Proteomes" id="UP000318422"/>
    </source>
</evidence>
<comment type="caution">
    <text evidence="1">The sequence shown here is derived from an EMBL/GenBank/DDBJ whole genome shotgun (WGS) entry which is preliminary data.</text>
</comment>
<evidence type="ECO:0008006" key="3">
    <source>
        <dbReference type="Google" id="ProtNLM"/>
    </source>
</evidence>
<dbReference type="OrthoDB" id="9802318at2"/>
<reference evidence="1 2" key="1">
    <citation type="submission" date="2019-06" db="EMBL/GenBank/DDBJ databases">
        <title>Whole genome shotgun sequence of Zoogloea ramigera NBRC 15342.</title>
        <authorList>
            <person name="Hosoyama A."/>
            <person name="Uohara A."/>
            <person name="Ohji S."/>
            <person name="Ichikawa N."/>
        </authorList>
    </citation>
    <scope>NUCLEOTIDE SEQUENCE [LARGE SCALE GENOMIC DNA]</scope>
    <source>
        <strain evidence="1 2">NBRC 15342</strain>
    </source>
</reference>
<dbReference type="EMBL" id="BJNV01000017">
    <property type="protein sequence ID" value="GEC95364.1"/>
    <property type="molecule type" value="Genomic_DNA"/>
</dbReference>
<sequence>MLLDGKISTVDTRLSLNGNPILPEMLPPLGLGDSLKAQGALHVPLQIGAGAVVSGTDHLLATEKIGIANGSIGMLAGKTLQLKERGSIEGFGAVMGKLVGGVGSAIKVTGGDLKLGAPDQAMAVDHDGDIHVEAGRTLELESLDAALLGGKVNLGGGSLGAKNGIGIKKEGRLSGSGVVQGAVKSKGVISPGASFGALQFEDGLELEQDSVLELELGLLGGVLSYDQLLVDGTLSLGGLLRIILTDDYMPSAGDFADLLVADSMASVFASLELIAPGRQISWTAGVVDLPDARQAWRFEILSAQAVDEPSVPALVGSALLAFVGCRRRRSMPGAGSPGRSG</sequence>
<dbReference type="AlphaFoldDB" id="A0A4Y4CV61"/>
<dbReference type="Proteomes" id="UP000318422">
    <property type="component" value="Unassembled WGS sequence"/>
</dbReference>
<dbReference type="RefSeq" id="WP_141350789.1">
    <property type="nucleotide sequence ID" value="NZ_BJNV01000017.1"/>
</dbReference>
<accession>A0A4Y4CV61</accession>